<name>A0ABD0MEC8_CIRMR</name>
<protein>
    <recommendedName>
        <fullName evidence="3">L1 transposable element RRM domain-containing protein</fullName>
    </recommendedName>
</protein>
<feature type="non-terminal residue" evidence="1">
    <location>
        <position position="258"/>
    </location>
</feature>
<dbReference type="AlphaFoldDB" id="A0ABD0MEC8"/>
<keyword evidence="2" id="KW-1185">Reference proteome</keyword>
<evidence type="ECO:0008006" key="3">
    <source>
        <dbReference type="Google" id="ProtNLM"/>
    </source>
</evidence>
<proteinExistence type="predicted"/>
<accession>A0ABD0MEC8</accession>
<comment type="caution">
    <text evidence="1">The sequence shown here is derived from an EMBL/GenBank/DDBJ whole genome shotgun (WGS) entry which is preliminary data.</text>
</comment>
<evidence type="ECO:0000313" key="1">
    <source>
        <dbReference type="EMBL" id="KAL0147036.1"/>
    </source>
</evidence>
<dbReference type="Gene3D" id="3.30.70.1820">
    <property type="entry name" value="L1 transposable element, RRM domain"/>
    <property type="match status" value="1"/>
</dbReference>
<reference evidence="1 2" key="1">
    <citation type="submission" date="2024-05" db="EMBL/GenBank/DDBJ databases">
        <title>Genome sequencing and assembly of Indian major carp, Cirrhinus mrigala (Hamilton, 1822).</title>
        <authorList>
            <person name="Mohindra V."/>
            <person name="Chowdhury L.M."/>
            <person name="Lal K."/>
            <person name="Jena J.K."/>
        </authorList>
    </citation>
    <scope>NUCLEOTIDE SEQUENCE [LARGE SCALE GENOMIC DNA]</scope>
    <source>
        <strain evidence="1">CM1030</strain>
        <tissue evidence="1">Blood</tissue>
    </source>
</reference>
<dbReference type="InterPro" id="IPR004244">
    <property type="entry name" value="Transposase_22"/>
</dbReference>
<sequence length="258" mass="30120">MKSDLNNFRDDLKKELTDISQEIYQKLSEITTDLKATNDRVSEVETRITETEEWSADFREALDQSLQAQEKLQMKLTDLEARSRRNNLRIYGIAEGAENNDIFQLSESFLKDELDLVGITPDLGIQRCHRALGPRPPSEAQPRSVIVYFQEFKVKETVLRAAWRKREIFHRDRRIYFDHDYPAETLAKRKAYTQIRRIFKVKLRVFFESGPVTYESADEAAEDLKKRGFQIDHGKTTEAEALEKVRKNGWQRATSSAN</sequence>
<dbReference type="EMBL" id="JAMKFB020000831">
    <property type="protein sequence ID" value="KAL0147036.1"/>
    <property type="molecule type" value="Genomic_DNA"/>
</dbReference>
<dbReference type="PANTHER" id="PTHR11505">
    <property type="entry name" value="L1 TRANSPOSABLE ELEMENT-RELATED"/>
    <property type="match status" value="1"/>
</dbReference>
<organism evidence="1 2">
    <name type="scientific">Cirrhinus mrigala</name>
    <name type="common">Mrigala</name>
    <dbReference type="NCBI Taxonomy" id="683832"/>
    <lineage>
        <taxon>Eukaryota</taxon>
        <taxon>Metazoa</taxon>
        <taxon>Chordata</taxon>
        <taxon>Craniata</taxon>
        <taxon>Vertebrata</taxon>
        <taxon>Euteleostomi</taxon>
        <taxon>Actinopterygii</taxon>
        <taxon>Neopterygii</taxon>
        <taxon>Teleostei</taxon>
        <taxon>Ostariophysi</taxon>
        <taxon>Cypriniformes</taxon>
        <taxon>Cyprinidae</taxon>
        <taxon>Labeoninae</taxon>
        <taxon>Labeonini</taxon>
        <taxon>Cirrhinus</taxon>
    </lineage>
</organism>
<evidence type="ECO:0000313" key="2">
    <source>
        <dbReference type="Proteomes" id="UP001529510"/>
    </source>
</evidence>
<gene>
    <name evidence="1" type="ORF">M9458_057560</name>
</gene>
<dbReference type="Proteomes" id="UP001529510">
    <property type="component" value="Unassembled WGS sequence"/>
</dbReference>